<evidence type="ECO:0000256" key="7">
    <source>
        <dbReference type="ARBA" id="ARBA00023136"/>
    </source>
</evidence>
<sequence length="152" mass="18185">MERLVSAYEDKFFPSKFNSIPEMEVLGKKIMTMYPRSNSSEKYPTFEQFLSYLLQSNDENPHWEPYVNLCHPCRLHYDVIMHLDTVIDDSRFLLKLIHAPIDVWFPSVGVTHRNNINRVSEHLEHTDPKIIKKIEDRYNLDYKLFGFQKYSL</sequence>
<accession>F7ALB4</accession>
<keyword evidence="11" id="KW-1185">Reference proteome</keyword>
<dbReference type="Ensembl" id="ENSCINT00000008691.2">
    <property type="protein sequence ID" value="ENSCINP00000008691.2"/>
    <property type="gene ID" value="ENSCING00000004209.2"/>
</dbReference>
<reference evidence="10" key="3">
    <citation type="submission" date="2025-08" db="UniProtKB">
        <authorList>
            <consortium name="Ensembl"/>
        </authorList>
    </citation>
    <scope>IDENTIFICATION</scope>
</reference>
<dbReference type="EMBL" id="EAAA01001026">
    <property type="status" value="NOT_ANNOTATED_CDS"/>
    <property type="molecule type" value="Genomic_DNA"/>
</dbReference>
<evidence type="ECO:0000256" key="5">
    <source>
        <dbReference type="ARBA" id="ARBA00022989"/>
    </source>
</evidence>
<dbReference type="InParanoid" id="F7ALB4"/>
<protein>
    <recommendedName>
        <fullName evidence="9">Carbohydrate sulfotransferase</fullName>
        <ecNumber evidence="9">2.8.2.-</ecNumber>
    </recommendedName>
</protein>
<dbReference type="PANTHER" id="PTHR12137:SF54">
    <property type="entry name" value="CARBOHYDRATE SULFOTRANSFERASE"/>
    <property type="match status" value="1"/>
</dbReference>
<dbReference type="InterPro" id="IPR005331">
    <property type="entry name" value="Sulfotransferase"/>
</dbReference>
<evidence type="ECO:0000313" key="11">
    <source>
        <dbReference type="Proteomes" id="UP000008144"/>
    </source>
</evidence>
<evidence type="ECO:0000256" key="3">
    <source>
        <dbReference type="ARBA" id="ARBA00022679"/>
    </source>
</evidence>
<keyword evidence="8 9" id="KW-0325">Glycoprotein</keyword>
<dbReference type="GO" id="GO:0008146">
    <property type="term" value="F:sulfotransferase activity"/>
    <property type="evidence" value="ECO:0007669"/>
    <property type="project" value="InterPro"/>
</dbReference>
<reference evidence="11" key="1">
    <citation type="journal article" date="2002" name="Science">
        <title>The draft genome of Ciona intestinalis: insights into chordate and vertebrate origins.</title>
        <authorList>
            <person name="Dehal P."/>
            <person name="Satou Y."/>
            <person name="Campbell R.K."/>
            <person name="Chapman J."/>
            <person name="Degnan B."/>
            <person name="De Tomaso A."/>
            <person name="Davidson B."/>
            <person name="Di Gregorio A."/>
            <person name="Gelpke M."/>
            <person name="Goodstein D.M."/>
            <person name="Harafuji N."/>
            <person name="Hastings K.E."/>
            <person name="Ho I."/>
            <person name="Hotta K."/>
            <person name="Huang W."/>
            <person name="Kawashima T."/>
            <person name="Lemaire P."/>
            <person name="Martinez D."/>
            <person name="Meinertzhagen I.A."/>
            <person name="Necula S."/>
            <person name="Nonaka M."/>
            <person name="Putnam N."/>
            <person name="Rash S."/>
            <person name="Saiga H."/>
            <person name="Satake M."/>
            <person name="Terry A."/>
            <person name="Yamada L."/>
            <person name="Wang H.G."/>
            <person name="Awazu S."/>
            <person name="Azumi K."/>
            <person name="Boore J."/>
            <person name="Branno M."/>
            <person name="Chin-Bow S."/>
            <person name="DeSantis R."/>
            <person name="Doyle S."/>
            <person name="Francino P."/>
            <person name="Keys D.N."/>
            <person name="Haga S."/>
            <person name="Hayashi H."/>
            <person name="Hino K."/>
            <person name="Imai K.S."/>
            <person name="Inaba K."/>
            <person name="Kano S."/>
            <person name="Kobayashi K."/>
            <person name="Kobayashi M."/>
            <person name="Lee B.I."/>
            <person name="Makabe K.W."/>
            <person name="Manohar C."/>
            <person name="Matassi G."/>
            <person name="Medina M."/>
            <person name="Mochizuki Y."/>
            <person name="Mount S."/>
            <person name="Morishita T."/>
            <person name="Miura S."/>
            <person name="Nakayama A."/>
            <person name="Nishizaka S."/>
            <person name="Nomoto H."/>
            <person name="Ohta F."/>
            <person name="Oishi K."/>
            <person name="Rigoutsos I."/>
            <person name="Sano M."/>
            <person name="Sasaki A."/>
            <person name="Sasakura Y."/>
            <person name="Shoguchi E."/>
            <person name="Shin-i T."/>
            <person name="Spagnuolo A."/>
            <person name="Stainier D."/>
            <person name="Suzuki M.M."/>
            <person name="Tassy O."/>
            <person name="Takatori N."/>
            <person name="Tokuoka M."/>
            <person name="Yagi K."/>
            <person name="Yoshizaki F."/>
            <person name="Wada S."/>
            <person name="Zhang C."/>
            <person name="Hyatt P.D."/>
            <person name="Larimer F."/>
            <person name="Detter C."/>
            <person name="Doggett N."/>
            <person name="Glavina T."/>
            <person name="Hawkins T."/>
            <person name="Richardson P."/>
            <person name="Lucas S."/>
            <person name="Kohara Y."/>
            <person name="Levine M."/>
            <person name="Satoh N."/>
            <person name="Rokhsar D.S."/>
        </authorList>
    </citation>
    <scope>NUCLEOTIDE SEQUENCE [LARGE SCALE GENOMIC DNA]</scope>
</reference>
<reference evidence="10" key="2">
    <citation type="journal article" date="2008" name="Genome Biol.">
        <title>Improved genome assembly and evidence-based global gene model set for the chordate Ciona intestinalis: new insight into intron and operon populations.</title>
        <authorList>
            <person name="Satou Y."/>
            <person name="Mineta K."/>
            <person name="Ogasawara M."/>
            <person name="Sasakura Y."/>
            <person name="Shoguchi E."/>
            <person name="Ueno K."/>
            <person name="Yamada L."/>
            <person name="Matsumoto J."/>
            <person name="Wasserscheid J."/>
            <person name="Dewar K."/>
            <person name="Wiley G.B."/>
            <person name="Macmil S.L."/>
            <person name="Roe B.A."/>
            <person name="Zeller R.W."/>
            <person name="Hastings K.E."/>
            <person name="Lemaire P."/>
            <person name="Lindquist E."/>
            <person name="Endo T."/>
            <person name="Hotta K."/>
            <person name="Inaba K."/>
        </authorList>
    </citation>
    <scope>NUCLEOTIDE SEQUENCE [LARGE SCALE GENOMIC DNA]</scope>
    <source>
        <strain evidence="10">wild type</strain>
    </source>
</reference>
<evidence type="ECO:0000256" key="6">
    <source>
        <dbReference type="ARBA" id="ARBA00023034"/>
    </source>
</evidence>
<organism evidence="10 11">
    <name type="scientific">Ciona intestinalis</name>
    <name type="common">Transparent sea squirt</name>
    <name type="synonym">Ascidia intestinalis</name>
    <dbReference type="NCBI Taxonomy" id="7719"/>
    <lineage>
        <taxon>Eukaryota</taxon>
        <taxon>Metazoa</taxon>
        <taxon>Chordata</taxon>
        <taxon>Tunicata</taxon>
        <taxon>Ascidiacea</taxon>
        <taxon>Phlebobranchia</taxon>
        <taxon>Cionidae</taxon>
        <taxon>Ciona</taxon>
    </lineage>
</organism>
<dbReference type="AlphaFoldDB" id="F7ALB4"/>
<dbReference type="Proteomes" id="UP000008144">
    <property type="component" value="Chromosome 12"/>
</dbReference>
<reference evidence="10" key="4">
    <citation type="submission" date="2025-09" db="UniProtKB">
        <authorList>
            <consortium name="Ensembl"/>
        </authorList>
    </citation>
    <scope>IDENTIFICATION</scope>
</reference>
<dbReference type="EC" id="2.8.2.-" evidence="9"/>
<keyword evidence="4" id="KW-0812">Transmembrane</keyword>
<dbReference type="GO" id="GO:0000139">
    <property type="term" value="C:Golgi membrane"/>
    <property type="evidence" value="ECO:0007669"/>
    <property type="project" value="UniProtKB-SubCell"/>
</dbReference>
<proteinExistence type="inferred from homology"/>
<dbReference type="HOGENOM" id="CLU_106861_0_0_1"/>
<evidence type="ECO:0000256" key="2">
    <source>
        <dbReference type="ARBA" id="ARBA00006339"/>
    </source>
</evidence>
<comment type="similarity">
    <text evidence="2 9">Belongs to the sulfotransferase 2 family.</text>
</comment>
<dbReference type="STRING" id="7719.ENSCINP00000008691"/>
<evidence type="ECO:0000256" key="1">
    <source>
        <dbReference type="ARBA" id="ARBA00004323"/>
    </source>
</evidence>
<dbReference type="Pfam" id="PF03567">
    <property type="entry name" value="Sulfotransfer_2"/>
    <property type="match status" value="1"/>
</dbReference>
<keyword evidence="6 9" id="KW-0333">Golgi apparatus</keyword>
<dbReference type="InterPro" id="IPR018011">
    <property type="entry name" value="Carb_sulfotrans_8-10"/>
</dbReference>
<evidence type="ECO:0000256" key="9">
    <source>
        <dbReference type="RuleBase" id="RU364020"/>
    </source>
</evidence>
<evidence type="ECO:0000256" key="4">
    <source>
        <dbReference type="ARBA" id="ARBA00022692"/>
    </source>
</evidence>
<dbReference type="GO" id="GO:0016051">
    <property type="term" value="P:carbohydrate biosynthetic process"/>
    <property type="evidence" value="ECO:0007669"/>
    <property type="project" value="InterPro"/>
</dbReference>
<evidence type="ECO:0000256" key="8">
    <source>
        <dbReference type="ARBA" id="ARBA00023180"/>
    </source>
</evidence>
<dbReference type="PANTHER" id="PTHR12137">
    <property type="entry name" value="CARBOHYDRATE SULFOTRANSFERASE"/>
    <property type="match status" value="1"/>
</dbReference>
<dbReference type="GeneTree" id="ENSGT00940000164429"/>
<evidence type="ECO:0000313" key="10">
    <source>
        <dbReference type="Ensembl" id="ENSCINP00000008691.2"/>
    </source>
</evidence>
<keyword evidence="7" id="KW-0472">Membrane</keyword>
<name>F7ALB4_CIOIN</name>
<keyword evidence="9" id="KW-0119">Carbohydrate metabolism</keyword>
<comment type="subcellular location">
    <subcellularLocation>
        <location evidence="1 9">Golgi apparatus membrane</location>
        <topology evidence="1 9">Single-pass type II membrane protein</topology>
    </subcellularLocation>
</comment>
<keyword evidence="5" id="KW-1133">Transmembrane helix</keyword>
<keyword evidence="3 9" id="KW-0808">Transferase</keyword>
<dbReference type="OMA" id="SIWILYI"/>
<keyword evidence="9" id="KW-0735">Signal-anchor</keyword>